<dbReference type="KEGG" id="nai:NECAME_15292"/>
<organism evidence="1 2">
    <name type="scientific">Necator americanus</name>
    <name type="common">Human hookworm</name>
    <dbReference type="NCBI Taxonomy" id="51031"/>
    <lineage>
        <taxon>Eukaryota</taxon>
        <taxon>Metazoa</taxon>
        <taxon>Ecdysozoa</taxon>
        <taxon>Nematoda</taxon>
        <taxon>Chromadorea</taxon>
        <taxon>Rhabditida</taxon>
        <taxon>Rhabditina</taxon>
        <taxon>Rhabditomorpha</taxon>
        <taxon>Strongyloidea</taxon>
        <taxon>Ancylostomatidae</taxon>
        <taxon>Bunostominae</taxon>
        <taxon>Necator</taxon>
    </lineage>
</organism>
<name>W2SIR3_NECAM</name>
<dbReference type="AlphaFoldDB" id="W2SIR3"/>
<dbReference type="EMBL" id="KI669103">
    <property type="protein sequence ID" value="ETN69458.1"/>
    <property type="molecule type" value="Genomic_DNA"/>
</dbReference>
<evidence type="ECO:0000313" key="2">
    <source>
        <dbReference type="Proteomes" id="UP000053676"/>
    </source>
</evidence>
<dbReference type="OrthoDB" id="5839782at2759"/>
<reference evidence="2" key="1">
    <citation type="journal article" date="2014" name="Nat. Genet.">
        <title>Genome of the human hookworm Necator americanus.</title>
        <authorList>
            <person name="Tang Y.T."/>
            <person name="Gao X."/>
            <person name="Rosa B.A."/>
            <person name="Abubucker S."/>
            <person name="Hallsworth-Pepin K."/>
            <person name="Martin J."/>
            <person name="Tyagi R."/>
            <person name="Heizer E."/>
            <person name="Zhang X."/>
            <person name="Bhonagiri-Palsikar V."/>
            <person name="Minx P."/>
            <person name="Warren W.C."/>
            <person name="Wang Q."/>
            <person name="Zhan B."/>
            <person name="Hotez P.J."/>
            <person name="Sternberg P.W."/>
            <person name="Dougall A."/>
            <person name="Gaze S.T."/>
            <person name="Mulvenna J."/>
            <person name="Sotillo J."/>
            <person name="Ranganathan S."/>
            <person name="Rabelo E.M."/>
            <person name="Wilson R.K."/>
            <person name="Felgner P.L."/>
            <person name="Bethony J."/>
            <person name="Hawdon J.M."/>
            <person name="Gasser R.B."/>
            <person name="Loukas A."/>
            <person name="Mitreva M."/>
        </authorList>
    </citation>
    <scope>NUCLEOTIDE SEQUENCE [LARGE SCALE GENOMIC DNA]</scope>
</reference>
<dbReference type="Proteomes" id="UP000053676">
    <property type="component" value="Unassembled WGS sequence"/>
</dbReference>
<proteinExistence type="predicted"/>
<protein>
    <submittedName>
        <fullName evidence="1">Uncharacterized protein</fullName>
    </submittedName>
</protein>
<sequence length="183" mass="20383">MEIKSNVVAYICSDLEDVSRHCCNQVSKDDCCVVYLGRNFDERRRGRYRRLVNGHADRGLMVSACDCEVYNRVIAIIPLLSCATVRCAPGYKCVMLVPDDCVGCRAFPRCVQQECNTSCLLPCAAFYTCVLVSSPNYCCPKAACRTRSIITIPPFTDETIRFTIEPPRVTGIVKPGDPVQQIP</sequence>
<accession>W2SIR3</accession>
<evidence type="ECO:0000313" key="1">
    <source>
        <dbReference type="EMBL" id="ETN69458.1"/>
    </source>
</evidence>
<gene>
    <name evidence="1" type="ORF">NECAME_15292</name>
</gene>
<keyword evidence="2" id="KW-1185">Reference proteome</keyword>